<organism evidence="1 2">
    <name type="scientific">Aphis craccivora</name>
    <name type="common">Cowpea aphid</name>
    <dbReference type="NCBI Taxonomy" id="307492"/>
    <lineage>
        <taxon>Eukaryota</taxon>
        <taxon>Metazoa</taxon>
        <taxon>Ecdysozoa</taxon>
        <taxon>Arthropoda</taxon>
        <taxon>Hexapoda</taxon>
        <taxon>Insecta</taxon>
        <taxon>Pterygota</taxon>
        <taxon>Neoptera</taxon>
        <taxon>Paraneoptera</taxon>
        <taxon>Hemiptera</taxon>
        <taxon>Sternorrhyncha</taxon>
        <taxon>Aphidomorpha</taxon>
        <taxon>Aphidoidea</taxon>
        <taxon>Aphididae</taxon>
        <taxon>Aphidini</taxon>
        <taxon>Aphis</taxon>
        <taxon>Aphis</taxon>
    </lineage>
</organism>
<gene>
    <name evidence="1" type="ORF">FWK35_00023563</name>
</gene>
<dbReference type="Proteomes" id="UP000478052">
    <property type="component" value="Unassembled WGS sequence"/>
</dbReference>
<dbReference type="AlphaFoldDB" id="A0A6G0WEK3"/>
<protein>
    <submittedName>
        <fullName evidence="1">Uncharacterized protein</fullName>
    </submittedName>
</protein>
<name>A0A6G0WEK3_APHCR</name>
<proteinExistence type="predicted"/>
<reference evidence="1 2" key="1">
    <citation type="submission" date="2019-08" db="EMBL/GenBank/DDBJ databases">
        <title>Whole genome of Aphis craccivora.</title>
        <authorList>
            <person name="Voronova N.V."/>
            <person name="Shulinski R.S."/>
            <person name="Bandarenka Y.V."/>
            <person name="Zhorov D.G."/>
            <person name="Warner D."/>
        </authorList>
    </citation>
    <scope>NUCLEOTIDE SEQUENCE [LARGE SCALE GENOMIC DNA]</scope>
    <source>
        <strain evidence="1">180601</strain>
        <tissue evidence="1">Whole Body</tissue>
    </source>
</reference>
<sequence length="193" mass="22705">MSSHIIIYNKKVKNNFHYFIFVLIIICERDLKAIFIFSLPCKCLIFLKVTAYSQLCSLKYQVLNYGTIVEVSEKIVAQRILSNNYMKNRNQISNRCCLVSNSERSDECIDFTMMCVFFFFVSVDNIWGSKNASIFDFSPSLKRKSDLVVFVKIKFLFCYNSITNRCKYLKFSPNYFFLNNDKNFMAGQEILKI</sequence>
<dbReference type="EMBL" id="VUJU01008788">
    <property type="protein sequence ID" value="KAF0725792.1"/>
    <property type="molecule type" value="Genomic_DNA"/>
</dbReference>
<evidence type="ECO:0000313" key="1">
    <source>
        <dbReference type="EMBL" id="KAF0725792.1"/>
    </source>
</evidence>
<evidence type="ECO:0000313" key="2">
    <source>
        <dbReference type="Proteomes" id="UP000478052"/>
    </source>
</evidence>
<comment type="caution">
    <text evidence="1">The sequence shown here is derived from an EMBL/GenBank/DDBJ whole genome shotgun (WGS) entry which is preliminary data.</text>
</comment>
<accession>A0A6G0WEK3</accession>
<dbReference type="OrthoDB" id="5920073at2759"/>
<keyword evidence="2" id="KW-1185">Reference proteome</keyword>